<keyword evidence="1" id="KW-0472">Membrane</keyword>
<name>D9S276_THEOJ</name>
<dbReference type="HOGENOM" id="CLU_166657_4_1_9"/>
<evidence type="ECO:0000313" key="3">
    <source>
        <dbReference type="Proteomes" id="UP000000272"/>
    </source>
</evidence>
<dbReference type="OrthoDB" id="1955622at2"/>
<keyword evidence="1" id="KW-0812">Transmembrane</keyword>
<organism evidence="2 3">
    <name type="scientific">Thermosediminibacter oceani (strain ATCC BAA-1034 / DSM 16646 / JW/IW-1228P)</name>
    <dbReference type="NCBI Taxonomy" id="555079"/>
    <lineage>
        <taxon>Bacteria</taxon>
        <taxon>Bacillati</taxon>
        <taxon>Bacillota</taxon>
        <taxon>Clostridia</taxon>
        <taxon>Thermosediminibacterales</taxon>
        <taxon>Thermosediminibacteraceae</taxon>
        <taxon>Thermosediminibacter</taxon>
    </lineage>
</organism>
<dbReference type="Pfam" id="PF14209">
    <property type="entry name" value="DUF4321"/>
    <property type="match status" value="1"/>
</dbReference>
<dbReference type="EMBL" id="CP002131">
    <property type="protein sequence ID" value="ADL07503.1"/>
    <property type="molecule type" value="Genomic_DNA"/>
</dbReference>
<accession>D9S276</accession>
<dbReference type="eggNOG" id="ENOG5030FTB">
    <property type="taxonomic scope" value="Bacteria"/>
</dbReference>
<evidence type="ECO:0008006" key="4">
    <source>
        <dbReference type="Google" id="ProtNLM"/>
    </source>
</evidence>
<keyword evidence="1" id="KW-1133">Transmembrane helix</keyword>
<dbReference type="Proteomes" id="UP000000272">
    <property type="component" value="Chromosome"/>
</dbReference>
<feature type="transmembrane region" description="Helical" evidence="1">
    <location>
        <begin position="58"/>
        <end position="79"/>
    </location>
</feature>
<dbReference type="KEGG" id="toc:Toce_0737"/>
<sequence>MKKRTRSTALLIILLLAGAIVGSVLGEALKSVVPLLSYGKKLGLDMISLDMGVAGLTFGFYLNLNLAAVLGVSLAALLYQRM</sequence>
<dbReference type="RefSeq" id="WP_013275549.1">
    <property type="nucleotide sequence ID" value="NC_014377.1"/>
</dbReference>
<evidence type="ECO:0000313" key="2">
    <source>
        <dbReference type="EMBL" id="ADL07503.1"/>
    </source>
</evidence>
<dbReference type="STRING" id="555079.Toce_0737"/>
<gene>
    <name evidence="2" type="ordered locus">Toce_0737</name>
</gene>
<dbReference type="AlphaFoldDB" id="D9S276"/>
<keyword evidence="3" id="KW-1185">Reference proteome</keyword>
<evidence type="ECO:0000256" key="1">
    <source>
        <dbReference type="SAM" id="Phobius"/>
    </source>
</evidence>
<protein>
    <recommendedName>
        <fullName evidence="4">DUF4321 domain-containing protein</fullName>
    </recommendedName>
</protein>
<reference evidence="2 3" key="1">
    <citation type="journal article" date="2010" name="Stand. Genomic Sci.">
        <title>Complete genome sequence of Thermosediminibacter oceani type strain (JW/IW-1228P).</title>
        <authorList>
            <person name="Pitluck S."/>
            <person name="Yasawong M."/>
            <person name="Munk C."/>
            <person name="Nolan M."/>
            <person name="Lapidus A."/>
            <person name="Lucas S."/>
            <person name="Glavina Del Rio T."/>
            <person name="Tice H."/>
            <person name="Cheng J.F."/>
            <person name="Bruce D."/>
            <person name="Detter C."/>
            <person name="Tapia R."/>
            <person name="Han C."/>
            <person name="Goodwin L."/>
            <person name="Liolios K."/>
            <person name="Ivanova N."/>
            <person name="Mavromatis K."/>
            <person name="Mikhailova N."/>
            <person name="Pati A."/>
            <person name="Chen A."/>
            <person name="Palaniappan K."/>
            <person name="Land M."/>
            <person name="Hauser L."/>
            <person name="Chang Y.J."/>
            <person name="Jeffries C.D."/>
            <person name="Rohde M."/>
            <person name="Spring S."/>
            <person name="Sikorski J."/>
            <person name="Goker M."/>
            <person name="Woyke T."/>
            <person name="Bristow J."/>
            <person name="Eisen J.A."/>
            <person name="Markowitz V."/>
            <person name="Hugenholtz P."/>
            <person name="Kyrpides N.C."/>
            <person name="Klenk H.P."/>
        </authorList>
    </citation>
    <scope>NUCLEOTIDE SEQUENCE [LARGE SCALE GENOMIC DNA]</scope>
    <source>
        <strain evidence="3">ATCC BAA-1034 / DSM 16646 / JW/IW-1228P</strain>
    </source>
</reference>
<dbReference type="InterPro" id="IPR025470">
    <property type="entry name" value="DUF4321"/>
</dbReference>
<proteinExistence type="predicted"/>